<gene>
    <name evidence="2" type="ordered locus">MCP_0407</name>
</gene>
<dbReference type="STRING" id="304371.MCP_0407"/>
<evidence type="ECO:0000313" key="2">
    <source>
        <dbReference type="EMBL" id="BAI60479.1"/>
    </source>
</evidence>
<dbReference type="AlphaFoldDB" id="D1YVK7"/>
<evidence type="ECO:0000259" key="1">
    <source>
        <dbReference type="Pfam" id="PF08915"/>
    </source>
</evidence>
<protein>
    <submittedName>
        <fullName evidence="2">Truncated threonyl-tRNA synthetase</fullName>
    </submittedName>
</protein>
<dbReference type="InParanoid" id="D1YVK7"/>
<dbReference type="KEGG" id="mpd:MCP_0407"/>
<organism evidence="2 3">
    <name type="scientific">Methanocella paludicola (strain DSM 17711 / JCM 13418 / NBRC 101707 / SANAE)</name>
    <dbReference type="NCBI Taxonomy" id="304371"/>
    <lineage>
        <taxon>Archaea</taxon>
        <taxon>Methanobacteriati</taxon>
        <taxon>Methanobacteriota</taxon>
        <taxon>Stenosarchaea group</taxon>
        <taxon>Methanomicrobia</taxon>
        <taxon>Methanocellales</taxon>
        <taxon>Methanocellaceae</taxon>
        <taxon>Methanocella</taxon>
    </lineage>
</organism>
<dbReference type="RefSeq" id="WP_012899159.1">
    <property type="nucleotide sequence ID" value="NC_013665.1"/>
</dbReference>
<feature type="domain" description="Threonyl-tRNA synthetase editing" evidence="1">
    <location>
        <begin position="1"/>
        <end position="136"/>
    </location>
</feature>
<sequence length="169" mass="18794">MRILAIHASHISWRATKKAKFAEEITKKDGSMDGCVVLFSCVEKQDEVEPARVVEGATREIRKRLGMLKVNKVVVFPFAHLTSALGRPEIALQVLKDLEKSLAGHGYEVERAPFGWYKEYDLKSTGHPLSELSMSICPYEGKSCDASCPYCSHPINISELSKVAPTEDI</sequence>
<accession>D1YVK7</accession>
<dbReference type="GO" id="GO:0005737">
    <property type="term" value="C:cytoplasm"/>
    <property type="evidence" value="ECO:0007669"/>
    <property type="project" value="InterPro"/>
</dbReference>
<dbReference type="GO" id="GO:0008270">
    <property type="term" value="F:zinc ion binding"/>
    <property type="evidence" value="ECO:0007669"/>
    <property type="project" value="InterPro"/>
</dbReference>
<dbReference type="Gene3D" id="3.50.80.10">
    <property type="entry name" value="D-tyrosyl-tRNA(Tyr) deacylase"/>
    <property type="match status" value="1"/>
</dbReference>
<keyword evidence="3" id="KW-1185">Reference proteome</keyword>
<reference evidence="2 3" key="2">
    <citation type="journal article" date="2008" name="Int. J. Syst. Evol. Microbiol.">
        <title>Methanocella paludicola gen. nov., sp. nov., a methane-producing archaeon, the first isolate of the lineage 'Rice Cluster I', and proposal of the new archaeal order Methanocellales ord. nov.</title>
        <authorList>
            <person name="Sakai S."/>
            <person name="Imachi H."/>
            <person name="Hanada S."/>
            <person name="Ohashi A."/>
            <person name="Harada H."/>
            <person name="Kamagata Y."/>
        </authorList>
    </citation>
    <scope>NUCLEOTIDE SEQUENCE [LARGE SCALE GENOMIC DNA]</scope>
    <source>
        <strain evidence="3">DSM 17711 / JCM 13418 / NBRC 101707 / SANAE</strain>
    </source>
</reference>
<dbReference type="GO" id="GO:0005524">
    <property type="term" value="F:ATP binding"/>
    <property type="evidence" value="ECO:0007669"/>
    <property type="project" value="InterPro"/>
</dbReference>
<dbReference type="GeneID" id="8680508"/>
<dbReference type="eggNOG" id="arCOG00401">
    <property type="taxonomic scope" value="Archaea"/>
</dbReference>
<name>D1YVK7_METPS</name>
<reference evidence="2 3" key="1">
    <citation type="journal article" date="2007" name="Appl. Environ. Microbiol.">
        <title>Isolation of key methanogens for global methane emission from rice paddy fields: a novel isolate affiliated with the clone cluster rice cluster I.</title>
        <authorList>
            <person name="Sakai S."/>
            <person name="Imachi H."/>
            <person name="Sekiguchi Y."/>
            <person name="Ohashi A."/>
            <person name="Harada H."/>
            <person name="Kamagata Y."/>
        </authorList>
    </citation>
    <scope>NUCLEOTIDE SEQUENCE [LARGE SCALE GENOMIC DNA]</scope>
    <source>
        <strain evidence="3">DSM 17711 / JCM 13418 / NBRC 101707 / SANAE</strain>
    </source>
</reference>
<dbReference type="EMBL" id="AP011532">
    <property type="protein sequence ID" value="BAI60479.1"/>
    <property type="molecule type" value="Genomic_DNA"/>
</dbReference>
<dbReference type="Pfam" id="PF08915">
    <property type="entry name" value="tRNA-Thr_ED"/>
    <property type="match status" value="1"/>
</dbReference>
<reference evidence="3" key="3">
    <citation type="journal article" date="2011" name="PLoS ONE">
        <title>Genome sequence of a mesophilic hydrogenotrophic methanogen Methanocella paludicola, the first cultivated representative of the order Methanocellales.</title>
        <authorList>
            <person name="Sakai S."/>
            <person name="Takaki Y."/>
            <person name="Shimamura S."/>
            <person name="Sekine M."/>
            <person name="Tajima T."/>
            <person name="Kosugi H."/>
            <person name="Ichikawa N."/>
            <person name="Tasumi E."/>
            <person name="Hiraki A.T."/>
            <person name="Shimizu A."/>
            <person name="Kato Y."/>
            <person name="Nishiko R."/>
            <person name="Mori K."/>
            <person name="Fujita N."/>
            <person name="Imachi H."/>
            <person name="Takai K."/>
        </authorList>
    </citation>
    <scope>NUCLEOTIDE SEQUENCE [LARGE SCALE GENOMIC DNA]</scope>
    <source>
        <strain evidence="3">DSM 17711 / JCM 13418 / NBRC 101707 / SANAE</strain>
    </source>
</reference>
<dbReference type="Proteomes" id="UP000001882">
    <property type="component" value="Chromosome"/>
</dbReference>
<proteinExistence type="predicted"/>
<evidence type="ECO:0000313" key="3">
    <source>
        <dbReference type="Proteomes" id="UP000001882"/>
    </source>
</evidence>
<dbReference type="InterPro" id="IPR015011">
    <property type="entry name" value="Threonyl-tRNA_syn_edit_dom_arc"/>
</dbReference>
<dbReference type="OrthoDB" id="372136at2157"/>
<dbReference type="InterPro" id="IPR023509">
    <property type="entry name" value="DTD-like_sf"/>
</dbReference>
<dbReference type="GO" id="GO:0004829">
    <property type="term" value="F:threonine-tRNA ligase activity"/>
    <property type="evidence" value="ECO:0007669"/>
    <property type="project" value="InterPro"/>
</dbReference>